<dbReference type="Gene3D" id="3.40.50.150">
    <property type="entry name" value="Vaccinia Virus protein VP39"/>
    <property type="match status" value="1"/>
</dbReference>
<keyword evidence="3" id="KW-1185">Reference proteome</keyword>
<name>A0ABU1JWS4_9PROT</name>
<dbReference type="Proteomes" id="UP001262410">
    <property type="component" value="Unassembled WGS sequence"/>
</dbReference>
<sequence>MYDYDAQYRRLRDAGSPGWAGDQYQRGQARLTEALDRLEREGAFPLLPARMLELGCGNGSSSFLMARKGYEAHGVDISETAIAWARERFAAAGLSAVLRQGSVCAMPFFGDGRFDIVIDGSCLHCLIGDDRAWCLAEVRRILRRDGVFVVSSMCGLPKSDDAQARFDPRTGCLIDNGEPYRTLKPLAEIELELSAAGFAVKDRSVAVNPWWDHATLVCGRRG</sequence>
<reference evidence="2 3" key="1">
    <citation type="submission" date="2023-07" db="EMBL/GenBank/DDBJ databases">
        <title>Sorghum-associated microbial communities from plants grown in Nebraska, USA.</title>
        <authorList>
            <person name="Schachtman D."/>
        </authorList>
    </citation>
    <scope>NUCLEOTIDE SEQUENCE [LARGE SCALE GENOMIC DNA]</scope>
    <source>
        <strain evidence="2 3">584</strain>
    </source>
</reference>
<dbReference type="EMBL" id="JAVDPW010000010">
    <property type="protein sequence ID" value="MDR6293060.1"/>
    <property type="molecule type" value="Genomic_DNA"/>
</dbReference>
<dbReference type="CDD" id="cd02440">
    <property type="entry name" value="AdoMet_MTases"/>
    <property type="match status" value="1"/>
</dbReference>
<evidence type="ECO:0000313" key="3">
    <source>
        <dbReference type="Proteomes" id="UP001262410"/>
    </source>
</evidence>
<organism evidence="2 3">
    <name type="scientific">Inquilinus ginsengisoli</name>
    <dbReference type="NCBI Taxonomy" id="363840"/>
    <lineage>
        <taxon>Bacteria</taxon>
        <taxon>Pseudomonadati</taxon>
        <taxon>Pseudomonadota</taxon>
        <taxon>Alphaproteobacteria</taxon>
        <taxon>Rhodospirillales</taxon>
        <taxon>Rhodospirillaceae</taxon>
        <taxon>Inquilinus</taxon>
    </lineage>
</organism>
<gene>
    <name evidence="2" type="ORF">E9232_005605</name>
</gene>
<dbReference type="PANTHER" id="PTHR43464">
    <property type="entry name" value="METHYLTRANSFERASE"/>
    <property type="match status" value="1"/>
</dbReference>
<accession>A0ABU1JWS4</accession>
<comment type="caution">
    <text evidence="2">The sequence shown here is derived from an EMBL/GenBank/DDBJ whole genome shotgun (WGS) entry which is preliminary data.</text>
</comment>
<dbReference type="RefSeq" id="WP_309799688.1">
    <property type="nucleotide sequence ID" value="NZ_JAVDPW010000010.1"/>
</dbReference>
<protein>
    <submittedName>
        <fullName evidence="2">Ubiquinone/menaquinone biosynthesis C-methylase UbiE</fullName>
    </submittedName>
</protein>
<proteinExistence type="predicted"/>
<evidence type="ECO:0000259" key="1">
    <source>
        <dbReference type="Pfam" id="PF08241"/>
    </source>
</evidence>
<dbReference type="SUPFAM" id="SSF53335">
    <property type="entry name" value="S-adenosyl-L-methionine-dependent methyltransferases"/>
    <property type="match status" value="1"/>
</dbReference>
<feature type="domain" description="Methyltransferase type 11" evidence="1">
    <location>
        <begin position="52"/>
        <end position="150"/>
    </location>
</feature>
<dbReference type="InterPro" id="IPR029063">
    <property type="entry name" value="SAM-dependent_MTases_sf"/>
</dbReference>
<keyword evidence="2" id="KW-0830">Ubiquinone</keyword>
<dbReference type="InterPro" id="IPR013216">
    <property type="entry name" value="Methyltransf_11"/>
</dbReference>
<dbReference type="Pfam" id="PF08241">
    <property type="entry name" value="Methyltransf_11"/>
    <property type="match status" value="1"/>
</dbReference>
<evidence type="ECO:0000313" key="2">
    <source>
        <dbReference type="EMBL" id="MDR6293060.1"/>
    </source>
</evidence>